<dbReference type="EMBL" id="SPUM01000047">
    <property type="protein sequence ID" value="TFW32897.1"/>
    <property type="molecule type" value="Genomic_DNA"/>
</dbReference>
<evidence type="ECO:0000313" key="7">
    <source>
        <dbReference type="EMBL" id="TFW32897.1"/>
    </source>
</evidence>
<evidence type="ECO:0000256" key="2">
    <source>
        <dbReference type="ARBA" id="ARBA00022692"/>
    </source>
</evidence>
<dbReference type="GO" id="GO:0016020">
    <property type="term" value="C:membrane"/>
    <property type="evidence" value="ECO:0007669"/>
    <property type="project" value="UniProtKB-SubCell"/>
</dbReference>
<feature type="transmembrane region" description="Helical" evidence="5">
    <location>
        <begin position="54"/>
        <end position="75"/>
    </location>
</feature>
<keyword evidence="3 5" id="KW-1133">Transmembrane helix</keyword>
<evidence type="ECO:0000256" key="3">
    <source>
        <dbReference type="ARBA" id="ARBA00022989"/>
    </source>
</evidence>
<feature type="transmembrane region" description="Helical" evidence="5">
    <location>
        <begin position="174"/>
        <end position="199"/>
    </location>
</feature>
<gene>
    <name evidence="7" type="ORF">E4O92_08200</name>
</gene>
<dbReference type="OrthoDB" id="9769739at2"/>
<dbReference type="InterPro" id="IPR011547">
    <property type="entry name" value="SLC26A/SulP_dom"/>
</dbReference>
<feature type="transmembrane region" description="Helical" evidence="5">
    <location>
        <begin position="339"/>
        <end position="368"/>
    </location>
</feature>
<feature type="transmembrane region" description="Helical" evidence="5">
    <location>
        <begin position="205"/>
        <end position="223"/>
    </location>
</feature>
<feature type="transmembrane region" description="Helical" evidence="5">
    <location>
        <begin position="260"/>
        <end position="279"/>
    </location>
</feature>
<dbReference type="Proteomes" id="UP000297258">
    <property type="component" value="Unassembled WGS sequence"/>
</dbReference>
<name>A0A4Y9T1N2_9BURK</name>
<dbReference type="RefSeq" id="WP_135189278.1">
    <property type="nucleotide sequence ID" value="NZ_SPUM01000047.1"/>
</dbReference>
<keyword evidence="4 5" id="KW-0472">Membrane</keyword>
<keyword evidence="2 5" id="KW-0812">Transmembrane</keyword>
<dbReference type="SUPFAM" id="SSF52091">
    <property type="entry name" value="SpoIIaa-like"/>
    <property type="match status" value="1"/>
</dbReference>
<evidence type="ECO:0000313" key="8">
    <source>
        <dbReference type="Proteomes" id="UP000297258"/>
    </source>
</evidence>
<dbReference type="CDD" id="cd07042">
    <property type="entry name" value="STAS_SulP_like_sulfate_transporter"/>
    <property type="match status" value="1"/>
</dbReference>
<dbReference type="AlphaFoldDB" id="A0A4Y9T1N2"/>
<proteinExistence type="predicted"/>
<comment type="caution">
    <text evidence="7">The sequence shown here is derived from an EMBL/GenBank/DDBJ whole genome shotgun (WGS) entry which is preliminary data.</text>
</comment>
<dbReference type="GO" id="GO:0055085">
    <property type="term" value="P:transmembrane transport"/>
    <property type="evidence" value="ECO:0007669"/>
    <property type="project" value="InterPro"/>
</dbReference>
<organism evidence="7 8">
    <name type="scientific">Massilia horti</name>
    <dbReference type="NCBI Taxonomy" id="2562153"/>
    <lineage>
        <taxon>Bacteria</taxon>
        <taxon>Pseudomonadati</taxon>
        <taxon>Pseudomonadota</taxon>
        <taxon>Betaproteobacteria</taxon>
        <taxon>Burkholderiales</taxon>
        <taxon>Oxalobacteraceae</taxon>
        <taxon>Telluria group</taxon>
        <taxon>Massilia</taxon>
    </lineage>
</organism>
<dbReference type="InterPro" id="IPR036513">
    <property type="entry name" value="STAS_dom_sf"/>
</dbReference>
<dbReference type="Pfam" id="PF00916">
    <property type="entry name" value="Sulfate_transp"/>
    <property type="match status" value="1"/>
</dbReference>
<reference evidence="7 8" key="1">
    <citation type="submission" date="2019-03" db="EMBL/GenBank/DDBJ databases">
        <title>Draft genome of Massilia hortus sp. nov., a novel bacterial species of the Oxalobacteraceae family.</title>
        <authorList>
            <person name="Peta V."/>
            <person name="Raths R."/>
            <person name="Bucking H."/>
        </authorList>
    </citation>
    <scope>NUCLEOTIDE SEQUENCE [LARGE SCALE GENOMIC DNA]</scope>
    <source>
        <strain evidence="7 8">ONC3</strain>
    </source>
</reference>
<dbReference type="PROSITE" id="PS50801">
    <property type="entry name" value="STAS"/>
    <property type="match status" value="1"/>
</dbReference>
<sequence>MQPASIFNGWRPAWWGRVNPGNLRRDLIAGLLGAVLVLPQGVAFATLAGLPPQYGIYSAVVPCIVAALFGSSWHVMSGPTNANSLALFAMLSPLALSGSGQFIQLALAVTVLVGVMQLAIGACKLGSVADFISPSVMLGFTSGAAVLIALFALKDLFGLQVPAGTSALGVVHHLVAQAATINWYAALVGIVTILATLAARRFAPALPHMLLGVLSGYGTAWWLNHAAGHGVARVAVVGTIPSALPAFGIPHVSWAVLPDLAGIAAALTIVALGQSIAIAKAVAMRSGQQIDANREFVGQGLSNIVGGFFSAYVSCGSLNRSMPNFEAGAQTPLASVSSALLLVVLVAASAPLLAQIPLAAIGGMLMLVAWGLLDFSRMRRIFRVSRVEFAIVLATLVATILIRLEIAVLLGTVLSLVTYLYGASRPPIRPMVPDAEDAARAFTPLDELPQSQPECPQLKLVRVEGALYFGAVAHVASRLQAFRTDSPSQKHLLAMVKSMNSIDMAAADMWEDEMKKRRDEGGGLYFHRPRRQVMEMWKRTGFIDRVGPDNLFPSKASAIGAIYERLDPAICSGCQIRLFKECGRSGSELRLQSGETHHANS</sequence>
<feature type="domain" description="STAS" evidence="6">
    <location>
        <begin position="456"/>
        <end position="562"/>
    </location>
</feature>
<dbReference type="InterPro" id="IPR002645">
    <property type="entry name" value="STAS_dom"/>
</dbReference>
<evidence type="ECO:0000256" key="5">
    <source>
        <dbReference type="SAM" id="Phobius"/>
    </source>
</evidence>
<feature type="transmembrane region" description="Helical" evidence="5">
    <location>
        <begin position="87"/>
        <end position="120"/>
    </location>
</feature>
<feature type="transmembrane region" description="Helical" evidence="5">
    <location>
        <begin position="27"/>
        <end position="48"/>
    </location>
</feature>
<dbReference type="PANTHER" id="PTHR11814">
    <property type="entry name" value="SULFATE TRANSPORTER"/>
    <property type="match status" value="1"/>
</dbReference>
<evidence type="ECO:0000259" key="6">
    <source>
        <dbReference type="PROSITE" id="PS50801"/>
    </source>
</evidence>
<protein>
    <submittedName>
        <fullName evidence="7">SulP family inorganic anion transporter</fullName>
    </submittedName>
</protein>
<accession>A0A4Y9T1N2</accession>
<dbReference type="InterPro" id="IPR001902">
    <property type="entry name" value="SLC26A/SulP_fam"/>
</dbReference>
<evidence type="ECO:0000256" key="4">
    <source>
        <dbReference type="ARBA" id="ARBA00023136"/>
    </source>
</evidence>
<dbReference type="Pfam" id="PF01740">
    <property type="entry name" value="STAS"/>
    <property type="match status" value="1"/>
</dbReference>
<evidence type="ECO:0000256" key="1">
    <source>
        <dbReference type="ARBA" id="ARBA00004141"/>
    </source>
</evidence>
<keyword evidence="8" id="KW-1185">Reference proteome</keyword>
<feature type="transmembrane region" description="Helical" evidence="5">
    <location>
        <begin position="132"/>
        <end position="153"/>
    </location>
</feature>
<dbReference type="Gene3D" id="3.30.750.24">
    <property type="entry name" value="STAS domain"/>
    <property type="match status" value="1"/>
</dbReference>
<feature type="transmembrane region" description="Helical" evidence="5">
    <location>
        <begin position="389"/>
        <end position="422"/>
    </location>
</feature>
<feature type="transmembrane region" description="Helical" evidence="5">
    <location>
        <begin position="300"/>
        <end position="319"/>
    </location>
</feature>
<comment type="subcellular location">
    <subcellularLocation>
        <location evidence="1">Membrane</location>
        <topology evidence="1">Multi-pass membrane protein</topology>
    </subcellularLocation>
</comment>